<dbReference type="RefSeq" id="WP_190299532.1">
    <property type="nucleotide sequence ID" value="NZ_CP061172.1"/>
</dbReference>
<evidence type="ECO:0000313" key="2">
    <source>
        <dbReference type="Proteomes" id="UP000516384"/>
    </source>
</evidence>
<gene>
    <name evidence="1" type="ORF">IAQ67_11040</name>
</gene>
<protein>
    <submittedName>
        <fullName evidence="1">DUF3732 domain-containing protein</fullName>
    </submittedName>
</protein>
<dbReference type="Pfam" id="PF12532">
    <property type="entry name" value="DUF3732"/>
    <property type="match status" value="1"/>
</dbReference>
<dbReference type="InterPro" id="IPR022205">
    <property type="entry name" value="DUF3732"/>
</dbReference>
<proteinExistence type="predicted"/>
<reference evidence="1 2" key="1">
    <citation type="submission" date="2020-09" db="EMBL/GenBank/DDBJ databases">
        <title>Characterization of Paenibacillus peoriae strain ZF390 with broad-spectrum antimicrobial activity as a potential biocontrol agent.</title>
        <authorList>
            <person name="Li L."/>
            <person name="Zhao Y."/>
            <person name="Li B."/>
            <person name="Xie X."/>
        </authorList>
    </citation>
    <scope>NUCLEOTIDE SEQUENCE [LARGE SCALE GENOMIC DNA]</scope>
    <source>
        <strain evidence="1 2">ZF390</strain>
    </source>
</reference>
<sequence>MFGRTLPCLNLWEHYKEWNPVPQFLIFDQPSQVYFPDKLQKVSNINYTPEDIIKVEKIFAACVLHINLRKENPTQIILNFESP</sequence>
<organism evidence="1 2">
    <name type="scientific">Paenibacillus peoriae</name>
    <dbReference type="NCBI Taxonomy" id="59893"/>
    <lineage>
        <taxon>Bacteria</taxon>
        <taxon>Bacillati</taxon>
        <taxon>Bacillota</taxon>
        <taxon>Bacilli</taxon>
        <taxon>Bacillales</taxon>
        <taxon>Paenibacillaceae</taxon>
        <taxon>Paenibacillus</taxon>
    </lineage>
</organism>
<evidence type="ECO:0000313" key="1">
    <source>
        <dbReference type="EMBL" id="QNR70128.1"/>
    </source>
</evidence>
<dbReference type="AlphaFoldDB" id="A0A7H0YGC0"/>
<accession>A0A7H0YGC0</accession>
<name>A0A7H0YGC0_9BACL</name>
<dbReference type="Proteomes" id="UP000516384">
    <property type="component" value="Chromosome"/>
</dbReference>
<dbReference type="EMBL" id="CP061172">
    <property type="protein sequence ID" value="QNR70128.1"/>
    <property type="molecule type" value="Genomic_DNA"/>
</dbReference>